<dbReference type="Gene3D" id="2.40.30.40">
    <property type="entry name" value="Peptidase M42, domain 2"/>
    <property type="match status" value="1"/>
</dbReference>
<keyword evidence="5 9" id="KW-0378">Hydrolase</keyword>
<evidence type="ECO:0000313" key="9">
    <source>
        <dbReference type="EMBL" id="VYT17820.1"/>
    </source>
</evidence>
<comment type="similarity">
    <text evidence="1 6">Belongs to the peptidase M42 family.</text>
</comment>
<evidence type="ECO:0000256" key="3">
    <source>
        <dbReference type="ARBA" id="ARBA00022670"/>
    </source>
</evidence>
<sequence length="339" mass="35843">MNTTQLLLELSALTGVSGREGPAAQRLKELLTPYGEVKTSPLGSIYATVREPKEGGAHVLLAAHMDEIGLVVTYIEENGFLRVAPVGGVDRRVITASPVTIHTENGPVKGVVTSIPPHLQKGDETDLPRVEDVFVDIGCDGAEAARRVCLGDRATIDAQPRELLGGLVSGKALDNRASCACVLKALELLQGEPLPCGLTVAFTTQEETGGVGAKTVAHLVNPTHAVALDVSFGHTPDAPRHKCGVLEGGPMIGIAPILDYRLSRKLEEIAKGENIPFQLEVMNGSTGTDADSIAGTGRGIQTALISIPERYMHSPIEVLSPRDVDHTAQLLAAFLKEVR</sequence>
<evidence type="ECO:0000256" key="5">
    <source>
        <dbReference type="ARBA" id="ARBA00022801"/>
    </source>
</evidence>
<accession>A0A6N2UJG6</accession>
<gene>
    <name evidence="9" type="primary">ysdC_2</name>
    <name evidence="9" type="ORF">AULFYP135_01971</name>
</gene>
<feature type="binding site" evidence="8">
    <location>
        <position position="64"/>
    </location>
    <ligand>
        <name>Zn(2+)</name>
        <dbReference type="ChEBI" id="CHEBI:29105"/>
        <label>1</label>
    </ligand>
</feature>
<dbReference type="EC" id="3.4.11.-" evidence="9"/>
<dbReference type="InterPro" id="IPR023367">
    <property type="entry name" value="Peptidase_M42_dom2"/>
</dbReference>
<dbReference type="GO" id="GO:0006508">
    <property type="term" value="P:proteolysis"/>
    <property type="evidence" value="ECO:0007669"/>
    <property type="project" value="UniProtKB-KW"/>
</dbReference>
<feature type="binding site" evidence="8">
    <location>
        <position position="174"/>
    </location>
    <ligand>
        <name>Zn(2+)</name>
        <dbReference type="ChEBI" id="CHEBI:29105"/>
        <label>2</label>
    </ligand>
</feature>
<dbReference type="Pfam" id="PF05343">
    <property type="entry name" value="Peptidase_M42"/>
    <property type="match status" value="1"/>
</dbReference>
<dbReference type="PANTHER" id="PTHR32481:SF0">
    <property type="entry name" value="AMINOPEPTIDASE YPDE-RELATED"/>
    <property type="match status" value="1"/>
</dbReference>
<evidence type="ECO:0000256" key="1">
    <source>
        <dbReference type="ARBA" id="ARBA00006272"/>
    </source>
</evidence>
<feature type="active site" description="Proton acceptor" evidence="7">
    <location>
        <position position="206"/>
    </location>
</feature>
<keyword evidence="3" id="KW-0645">Protease</keyword>
<dbReference type="GO" id="GO:0046872">
    <property type="term" value="F:metal ion binding"/>
    <property type="evidence" value="ECO:0007669"/>
    <property type="project" value="UniProtKB-UniRule"/>
</dbReference>
<name>A0A6N2UJG6_9FIRM</name>
<dbReference type="AlphaFoldDB" id="A0A6N2UJG6"/>
<dbReference type="SUPFAM" id="SSF53187">
    <property type="entry name" value="Zn-dependent exopeptidases"/>
    <property type="match status" value="1"/>
</dbReference>
<keyword evidence="2 9" id="KW-0031">Aminopeptidase</keyword>
<dbReference type="PANTHER" id="PTHR32481">
    <property type="entry name" value="AMINOPEPTIDASE"/>
    <property type="match status" value="1"/>
</dbReference>
<feature type="binding site" evidence="8">
    <location>
        <position position="313"/>
    </location>
    <ligand>
        <name>Zn(2+)</name>
        <dbReference type="ChEBI" id="CHEBI:29105"/>
        <label>2</label>
    </ligand>
</feature>
<dbReference type="GO" id="GO:0004177">
    <property type="term" value="F:aminopeptidase activity"/>
    <property type="evidence" value="ECO:0007669"/>
    <property type="project" value="UniProtKB-UniRule"/>
</dbReference>
<comment type="cofactor">
    <cofactor evidence="8">
        <name>a divalent metal cation</name>
        <dbReference type="ChEBI" id="CHEBI:60240"/>
    </cofactor>
    <text evidence="8">Binds 2 divalent metal cations per subunit.</text>
</comment>
<dbReference type="EMBL" id="CACRSL010000003">
    <property type="protein sequence ID" value="VYT17820.1"/>
    <property type="molecule type" value="Genomic_DNA"/>
</dbReference>
<evidence type="ECO:0000256" key="4">
    <source>
        <dbReference type="ARBA" id="ARBA00022723"/>
    </source>
</evidence>
<evidence type="ECO:0000256" key="8">
    <source>
        <dbReference type="PIRSR" id="PIRSR001123-2"/>
    </source>
</evidence>
<evidence type="ECO:0000256" key="6">
    <source>
        <dbReference type="PIRNR" id="PIRNR001123"/>
    </source>
</evidence>
<dbReference type="InterPro" id="IPR008007">
    <property type="entry name" value="Peptidase_M42"/>
</dbReference>
<feature type="binding site" evidence="8">
    <location>
        <position position="207"/>
    </location>
    <ligand>
        <name>Zn(2+)</name>
        <dbReference type="ChEBI" id="CHEBI:29105"/>
        <label>2</label>
    </ligand>
</feature>
<reference evidence="9" key="1">
    <citation type="submission" date="2019-11" db="EMBL/GenBank/DDBJ databases">
        <authorList>
            <person name="Feng L."/>
        </authorList>
    </citation>
    <scope>NUCLEOTIDE SEQUENCE</scope>
    <source>
        <strain evidence="9">AundefinedLFYP135</strain>
    </source>
</reference>
<evidence type="ECO:0000256" key="2">
    <source>
        <dbReference type="ARBA" id="ARBA00022438"/>
    </source>
</evidence>
<keyword evidence="4 8" id="KW-0479">Metal-binding</keyword>
<protein>
    <submittedName>
        <fullName evidence="9">Aminopeptidase YsdC</fullName>
        <ecNumber evidence="9">3.4.11.-</ecNumber>
    </submittedName>
</protein>
<dbReference type="Gene3D" id="3.40.630.10">
    <property type="entry name" value="Zn peptidases"/>
    <property type="match status" value="1"/>
</dbReference>
<dbReference type="PIRSF" id="PIRSF001123">
    <property type="entry name" value="PepA_GA"/>
    <property type="match status" value="1"/>
</dbReference>
<feature type="binding site" evidence="8">
    <location>
        <position position="229"/>
    </location>
    <ligand>
        <name>Zn(2+)</name>
        <dbReference type="ChEBI" id="CHEBI:29105"/>
        <label>1</label>
    </ligand>
</feature>
<proteinExistence type="inferred from homology"/>
<dbReference type="InterPro" id="IPR051464">
    <property type="entry name" value="Peptidase_M42_aminopept"/>
</dbReference>
<feature type="binding site" evidence="8">
    <location>
        <position position="174"/>
    </location>
    <ligand>
        <name>Zn(2+)</name>
        <dbReference type="ChEBI" id="CHEBI:29105"/>
        <label>1</label>
    </ligand>
</feature>
<organism evidence="9">
    <name type="scientific">uncultured Anaerotruncus sp</name>
    <dbReference type="NCBI Taxonomy" id="905011"/>
    <lineage>
        <taxon>Bacteria</taxon>
        <taxon>Bacillati</taxon>
        <taxon>Bacillota</taxon>
        <taxon>Clostridia</taxon>
        <taxon>Eubacteriales</taxon>
        <taxon>Oscillospiraceae</taxon>
        <taxon>Anaerotruncus</taxon>
        <taxon>environmental samples</taxon>
    </lineage>
</organism>
<evidence type="ECO:0000256" key="7">
    <source>
        <dbReference type="PIRSR" id="PIRSR001123-1"/>
    </source>
</evidence>
<dbReference type="SUPFAM" id="SSF101821">
    <property type="entry name" value="Aminopeptidase/glucanase lid domain"/>
    <property type="match status" value="1"/>
</dbReference>